<proteinExistence type="predicted"/>
<evidence type="ECO:0000259" key="3">
    <source>
        <dbReference type="PROSITE" id="PS50287"/>
    </source>
</evidence>
<evidence type="ECO:0000313" key="5">
    <source>
        <dbReference type="Proteomes" id="UP000683360"/>
    </source>
</evidence>
<dbReference type="Proteomes" id="UP000683360">
    <property type="component" value="Unassembled WGS sequence"/>
</dbReference>
<feature type="disulfide bond" evidence="2">
    <location>
        <begin position="121"/>
        <end position="131"/>
    </location>
</feature>
<sequence length="182" mass="20668">MFGQNILIYVERRSGSPTTTVNYAGNHSYFDKEDVSPRTIVFDMTKPPNTGENELVLDVDSDFRLLIINKKQNTTYSLCANKWKNEYARFVCRHLNISDNGIAGNIPRNIDLTRIAYGVDCPDNITNPFECSPDYSNNSREICDSIGDATVKCYNHTENYVSDKTGKEKMNNSQKKTLTSQE</sequence>
<evidence type="ECO:0000256" key="2">
    <source>
        <dbReference type="PROSITE-ProRule" id="PRU00196"/>
    </source>
</evidence>
<dbReference type="GO" id="GO:0016020">
    <property type="term" value="C:membrane"/>
    <property type="evidence" value="ECO:0007669"/>
    <property type="project" value="InterPro"/>
</dbReference>
<evidence type="ECO:0000313" key="4">
    <source>
        <dbReference type="EMBL" id="CAG2246504.1"/>
    </source>
</evidence>
<keyword evidence="1 2" id="KW-1015">Disulfide bond</keyword>
<accession>A0A8S3URG4</accession>
<feature type="disulfide bond" evidence="2">
    <location>
        <begin position="79"/>
        <end position="143"/>
    </location>
</feature>
<keyword evidence="5" id="KW-1185">Reference proteome</keyword>
<reference evidence="4" key="1">
    <citation type="submission" date="2021-03" db="EMBL/GenBank/DDBJ databases">
        <authorList>
            <person name="Bekaert M."/>
        </authorList>
    </citation>
    <scope>NUCLEOTIDE SEQUENCE</scope>
</reference>
<dbReference type="SUPFAM" id="SSF56487">
    <property type="entry name" value="SRCR-like"/>
    <property type="match status" value="1"/>
</dbReference>
<gene>
    <name evidence="4" type="ORF">MEDL_58464</name>
</gene>
<feature type="disulfide bond" evidence="2">
    <location>
        <begin position="92"/>
        <end position="153"/>
    </location>
</feature>
<dbReference type="InterPro" id="IPR036772">
    <property type="entry name" value="SRCR-like_dom_sf"/>
</dbReference>
<protein>
    <recommendedName>
        <fullName evidence="3">SRCR domain-containing protein</fullName>
    </recommendedName>
</protein>
<evidence type="ECO:0000256" key="1">
    <source>
        <dbReference type="ARBA" id="ARBA00023157"/>
    </source>
</evidence>
<organism evidence="4 5">
    <name type="scientific">Mytilus edulis</name>
    <name type="common">Blue mussel</name>
    <dbReference type="NCBI Taxonomy" id="6550"/>
    <lineage>
        <taxon>Eukaryota</taxon>
        <taxon>Metazoa</taxon>
        <taxon>Spiralia</taxon>
        <taxon>Lophotrochozoa</taxon>
        <taxon>Mollusca</taxon>
        <taxon>Bivalvia</taxon>
        <taxon>Autobranchia</taxon>
        <taxon>Pteriomorphia</taxon>
        <taxon>Mytilida</taxon>
        <taxon>Mytiloidea</taxon>
        <taxon>Mytilidae</taxon>
        <taxon>Mytilinae</taxon>
        <taxon>Mytilus</taxon>
    </lineage>
</organism>
<dbReference type="Gene3D" id="3.10.250.10">
    <property type="entry name" value="SRCR-like domain"/>
    <property type="match status" value="1"/>
</dbReference>
<name>A0A8S3URG4_MYTED</name>
<dbReference type="PROSITE" id="PS50287">
    <property type="entry name" value="SRCR_2"/>
    <property type="match status" value="1"/>
</dbReference>
<dbReference type="AlphaFoldDB" id="A0A8S3URG4"/>
<feature type="domain" description="SRCR" evidence="3">
    <location>
        <begin position="77"/>
        <end position="154"/>
    </location>
</feature>
<comment type="caution">
    <text evidence="4">The sequence shown here is derived from an EMBL/GenBank/DDBJ whole genome shotgun (WGS) entry which is preliminary data.</text>
</comment>
<dbReference type="InterPro" id="IPR001190">
    <property type="entry name" value="SRCR"/>
</dbReference>
<dbReference type="EMBL" id="CAJPWZ010002870">
    <property type="protein sequence ID" value="CAG2246504.1"/>
    <property type="molecule type" value="Genomic_DNA"/>
</dbReference>
<dbReference type="OrthoDB" id="6146647at2759"/>